<protein>
    <submittedName>
        <fullName evidence="1">Uncharacterized protein</fullName>
    </submittedName>
</protein>
<evidence type="ECO:0000313" key="2">
    <source>
        <dbReference type="Proteomes" id="UP000034778"/>
    </source>
</evidence>
<comment type="caution">
    <text evidence="1">The sequence shown here is derived from an EMBL/GenBank/DDBJ whole genome shotgun (WGS) entry which is preliminary data.</text>
</comment>
<proteinExistence type="predicted"/>
<dbReference type="Proteomes" id="UP000034778">
    <property type="component" value="Unassembled WGS sequence"/>
</dbReference>
<organism evidence="1 2">
    <name type="scientific">Candidatus Woesebacteria bacterium GW2011_GWB1_33_22</name>
    <dbReference type="NCBI Taxonomy" id="1618566"/>
    <lineage>
        <taxon>Bacteria</taxon>
        <taxon>Candidatus Woeseibacteriota</taxon>
    </lineage>
</organism>
<dbReference type="STRING" id="1618566.UR35_C0011G0008"/>
<dbReference type="EMBL" id="LBOW01000011">
    <property type="protein sequence ID" value="KKP44122.1"/>
    <property type="molecule type" value="Genomic_DNA"/>
</dbReference>
<sequence length="65" mass="7919">MTTEQTPQKLIIVNEDPSQKLWQENIKNWAVDRSITHEKLMETYPRYTIEDKTRYMLHKLLPNLF</sequence>
<gene>
    <name evidence="1" type="ORF">UR35_C0011G0008</name>
</gene>
<accession>A0A0G0CLA6</accession>
<reference evidence="1 2" key="1">
    <citation type="journal article" date="2015" name="Nature">
        <title>rRNA introns, odd ribosomes, and small enigmatic genomes across a large radiation of phyla.</title>
        <authorList>
            <person name="Brown C.T."/>
            <person name="Hug L.A."/>
            <person name="Thomas B.C."/>
            <person name="Sharon I."/>
            <person name="Castelle C.J."/>
            <person name="Singh A."/>
            <person name="Wilkins M.J."/>
            <person name="Williams K.H."/>
            <person name="Banfield J.F."/>
        </authorList>
    </citation>
    <scope>NUCLEOTIDE SEQUENCE [LARGE SCALE GENOMIC DNA]</scope>
</reference>
<dbReference type="AlphaFoldDB" id="A0A0G0CLA6"/>
<name>A0A0G0CLA6_9BACT</name>
<evidence type="ECO:0000313" key="1">
    <source>
        <dbReference type="EMBL" id="KKP44122.1"/>
    </source>
</evidence>